<dbReference type="SMART" id="SM00881">
    <property type="entry name" value="CoA_binding"/>
    <property type="match status" value="1"/>
</dbReference>
<dbReference type="SUPFAM" id="SSF51735">
    <property type="entry name" value="NAD(P)-binding Rossmann-fold domains"/>
    <property type="match status" value="1"/>
</dbReference>
<dbReference type="KEGG" id="mfn:Ga0123462_0197"/>
<dbReference type="InterPro" id="IPR036291">
    <property type="entry name" value="NAD(P)-bd_dom_sf"/>
</dbReference>
<dbReference type="AlphaFoldDB" id="A0A2K8L183"/>
<reference evidence="2 3" key="1">
    <citation type="submission" date="2016-12" db="EMBL/GenBank/DDBJ databases">
        <title>Isolation and genomic insights into novel planktonic Zetaproteobacteria from stratified waters of the Chesapeake Bay.</title>
        <authorList>
            <person name="McAllister S.M."/>
            <person name="Kato S."/>
            <person name="Chan C.S."/>
            <person name="Chiu B.K."/>
            <person name="Field E.K."/>
        </authorList>
    </citation>
    <scope>NUCLEOTIDE SEQUENCE [LARGE SCALE GENOMIC DNA]</scope>
    <source>
        <strain evidence="2 3">CP-8</strain>
    </source>
</reference>
<evidence type="ECO:0000313" key="2">
    <source>
        <dbReference type="EMBL" id="ATX81075.1"/>
    </source>
</evidence>
<evidence type="ECO:0000259" key="1">
    <source>
        <dbReference type="SMART" id="SM00881"/>
    </source>
</evidence>
<dbReference type="EMBL" id="CP018800">
    <property type="protein sequence ID" value="ATX81075.1"/>
    <property type="molecule type" value="Genomic_DNA"/>
</dbReference>
<protein>
    <recommendedName>
        <fullName evidence="1">CoA-binding domain-containing protein</fullName>
    </recommendedName>
</protein>
<dbReference type="RefSeq" id="WP_232726484.1">
    <property type="nucleotide sequence ID" value="NZ_CP018800.1"/>
</dbReference>
<sequence>MPEDHNIPWSNPDDSTIARLLRDAKTVAVYGCSPKEHRTSHQIAAFLIKAGYRVYPVHPKADSILGQKAYPDLASIPEHVDIVNVFRRAEFTPPVAKEAVAMGAGCLWLQQGIINAESWKIATDAGVECVMDRCIAVMHRLLLR</sequence>
<keyword evidence="3" id="KW-1185">Reference proteome</keyword>
<organism evidence="2 3">
    <name type="scientific">Mariprofundus ferrinatatus</name>
    <dbReference type="NCBI Taxonomy" id="1921087"/>
    <lineage>
        <taxon>Bacteria</taxon>
        <taxon>Pseudomonadati</taxon>
        <taxon>Pseudomonadota</taxon>
        <taxon>Candidatius Mariprofundia</taxon>
        <taxon>Mariprofundales</taxon>
        <taxon>Mariprofundaceae</taxon>
        <taxon>Mariprofundus</taxon>
    </lineage>
</organism>
<dbReference type="Proteomes" id="UP000231637">
    <property type="component" value="Chromosome"/>
</dbReference>
<feature type="domain" description="CoA-binding" evidence="1">
    <location>
        <begin position="21"/>
        <end position="113"/>
    </location>
</feature>
<accession>A0A2K8L183</accession>
<dbReference type="PANTHER" id="PTHR33303">
    <property type="entry name" value="CYTOPLASMIC PROTEIN-RELATED"/>
    <property type="match status" value="1"/>
</dbReference>
<dbReference type="Pfam" id="PF13380">
    <property type="entry name" value="CoA_binding_2"/>
    <property type="match status" value="1"/>
</dbReference>
<dbReference type="InterPro" id="IPR003781">
    <property type="entry name" value="CoA-bd"/>
</dbReference>
<dbReference type="Gene3D" id="3.40.50.720">
    <property type="entry name" value="NAD(P)-binding Rossmann-like Domain"/>
    <property type="match status" value="1"/>
</dbReference>
<gene>
    <name evidence="2" type="ORF">Ga0123462_0197</name>
</gene>
<dbReference type="PANTHER" id="PTHR33303:SF2">
    <property type="entry name" value="COA-BINDING DOMAIN-CONTAINING PROTEIN"/>
    <property type="match status" value="1"/>
</dbReference>
<proteinExistence type="predicted"/>
<evidence type="ECO:0000313" key="3">
    <source>
        <dbReference type="Proteomes" id="UP000231637"/>
    </source>
</evidence>
<name>A0A2K8L183_9PROT</name>